<evidence type="ECO:0000256" key="7">
    <source>
        <dbReference type="ARBA" id="ARBA00022741"/>
    </source>
</evidence>
<dbReference type="PROSITE" id="PS00108">
    <property type="entry name" value="PROTEIN_KINASE_ST"/>
    <property type="match status" value="1"/>
</dbReference>
<dbReference type="Pfam" id="PF00069">
    <property type="entry name" value="Pkinase"/>
    <property type="match status" value="1"/>
</dbReference>
<sequence length="468" mass="52859">MVTCIEDLQEIVNRRKHEALTVQTFGTRIEKLHREKYLQLCDSVDMDKVDSASTIMDEEDDVVRSLRASPVHPVKDRTSIDDFEIMKPISRGAFGRVFLAKKRTTGDLFAIKVLRKADMIRKNAVESILAERDILITVRNPFVVRFFYSFTSRENLYLVMEYLNGGDLYSLLRNLGCLDEDVARVYLAEVVLALEYLHSMHIVHRDLKPDNLLIAHDGHIKLTDFGLSKVGLINSTDLSGPAVSGASLYGDDEPQMNELEQMDHRARRQNRSAVGTPDYLAPEILLGTGHGCSADWWSVGVILFELIVGIPPFNAEHPEAIFENIMNRKIPWPHVPEEMSFDAQDLIDRLLTEDPHQRLGANGASEVKQHPFFKDISWDTLARQKAAFVPSSDSAFDTSYFTSRYSWNQSDENIYEAYELEDSSDNGSLSGSSSCVSNQDDMGEDSTGLNEFESSANVNYSFSNFSFK</sequence>
<dbReference type="AlphaFoldDB" id="A0A1D6L1T8"/>
<dbReference type="InterPro" id="IPR000961">
    <property type="entry name" value="AGC-kinase_C"/>
</dbReference>
<dbReference type="Gene3D" id="1.10.510.10">
    <property type="entry name" value="Transferase(Phosphotransferase) domain 1"/>
    <property type="match status" value="1"/>
</dbReference>
<dbReference type="CDD" id="cd05579">
    <property type="entry name" value="STKc_MAST_like"/>
    <property type="match status" value="1"/>
</dbReference>
<evidence type="ECO:0000256" key="14">
    <source>
        <dbReference type="SAM" id="MobiDB-lite"/>
    </source>
</evidence>
<evidence type="ECO:0000256" key="1">
    <source>
        <dbReference type="ARBA" id="ARBA00009903"/>
    </source>
</evidence>
<comment type="similarity">
    <text evidence="1">Belongs to the protein kinase superfamily. AGC Ser/Thr protein kinase family.</text>
</comment>
<dbReference type="PROSITE" id="PS51285">
    <property type="entry name" value="AGC_KINASE_CTER"/>
    <property type="match status" value="1"/>
</dbReference>
<dbReference type="EMBL" id="CM007647">
    <property type="protein sequence ID" value="ONM08476.1"/>
    <property type="molecule type" value="Genomic_DNA"/>
</dbReference>
<keyword evidence="9 15" id="KW-0418">Kinase</keyword>
<keyword evidence="8" id="KW-0863">Zinc-finger</keyword>
<evidence type="ECO:0000256" key="11">
    <source>
        <dbReference type="ARBA" id="ARBA00022840"/>
    </source>
</evidence>
<dbReference type="InterPro" id="IPR000719">
    <property type="entry name" value="Prot_kinase_dom"/>
</dbReference>
<dbReference type="EC" id="2.7.11.1" evidence="2"/>
<keyword evidence="4" id="KW-0597">Phosphoprotein</keyword>
<dbReference type="OMA" id="FNTHEED"/>
<dbReference type="GO" id="GO:0008270">
    <property type="term" value="F:zinc ion binding"/>
    <property type="evidence" value="ECO:0007669"/>
    <property type="project" value="UniProtKB-KW"/>
</dbReference>
<dbReference type="InterPro" id="IPR008271">
    <property type="entry name" value="Ser/Thr_kinase_AS"/>
</dbReference>
<evidence type="ECO:0000256" key="13">
    <source>
        <dbReference type="ARBA" id="ARBA00048679"/>
    </source>
</evidence>
<keyword evidence="10" id="KW-0862">Zinc</keyword>
<dbReference type="GO" id="GO:0004674">
    <property type="term" value="F:protein serine/threonine kinase activity"/>
    <property type="evidence" value="ECO:0007669"/>
    <property type="project" value="UniProtKB-KW"/>
</dbReference>
<protein>
    <recommendedName>
        <fullName evidence="2">non-specific serine/threonine protein kinase</fullName>
        <ecNumber evidence="2">2.7.11.1</ecNumber>
    </recommendedName>
</protein>
<dbReference type="GO" id="GO:0005524">
    <property type="term" value="F:ATP binding"/>
    <property type="evidence" value="ECO:0007669"/>
    <property type="project" value="UniProtKB-KW"/>
</dbReference>
<gene>
    <name evidence="15" type="ORF">ZEAMMB73_Zm00001d033726</name>
</gene>
<feature type="region of interest" description="Disordered" evidence="14">
    <location>
        <begin position="421"/>
        <end position="450"/>
    </location>
</feature>
<comment type="catalytic activity">
    <reaction evidence="13">
        <text>L-seryl-[protein] + ATP = O-phospho-L-seryl-[protein] + ADP + H(+)</text>
        <dbReference type="Rhea" id="RHEA:17989"/>
        <dbReference type="Rhea" id="RHEA-COMP:9863"/>
        <dbReference type="Rhea" id="RHEA-COMP:11604"/>
        <dbReference type="ChEBI" id="CHEBI:15378"/>
        <dbReference type="ChEBI" id="CHEBI:29999"/>
        <dbReference type="ChEBI" id="CHEBI:30616"/>
        <dbReference type="ChEBI" id="CHEBI:83421"/>
        <dbReference type="ChEBI" id="CHEBI:456216"/>
        <dbReference type="EC" id="2.7.11.1"/>
    </reaction>
</comment>
<dbReference type="ExpressionAtlas" id="A0A1D6L1T8">
    <property type="expression patterns" value="baseline and differential"/>
</dbReference>
<comment type="catalytic activity">
    <reaction evidence="12">
        <text>L-threonyl-[protein] + ATP = O-phospho-L-threonyl-[protein] + ADP + H(+)</text>
        <dbReference type="Rhea" id="RHEA:46608"/>
        <dbReference type="Rhea" id="RHEA-COMP:11060"/>
        <dbReference type="Rhea" id="RHEA-COMP:11605"/>
        <dbReference type="ChEBI" id="CHEBI:15378"/>
        <dbReference type="ChEBI" id="CHEBI:30013"/>
        <dbReference type="ChEBI" id="CHEBI:30616"/>
        <dbReference type="ChEBI" id="CHEBI:61977"/>
        <dbReference type="ChEBI" id="CHEBI:456216"/>
        <dbReference type="EC" id="2.7.11.1"/>
    </reaction>
</comment>
<keyword evidence="7" id="KW-0547">Nucleotide-binding</keyword>
<dbReference type="SMART" id="SM00220">
    <property type="entry name" value="S_TKc"/>
    <property type="match status" value="1"/>
</dbReference>
<feature type="compositionally biased region" description="Low complexity" evidence="14">
    <location>
        <begin position="425"/>
        <end position="438"/>
    </location>
</feature>
<evidence type="ECO:0000256" key="9">
    <source>
        <dbReference type="ARBA" id="ARBA00022777"/>
    </source>
</evidence>
<evidence type="ECO:0000313" key="15">
    <source>
        <dbReference type="EMBL" id="ONM08476.1"/>
    </source>
</evidence>
<keyword evidence="6" id="KW-0479">Metal-binding</keyword>
<evidence type="ECO:0000256" key="4">
    <source>
        <dbReference type="ARBA" id="ARBA00022553"/>
    </source>
</evidence>
<name>A0A1D6L1T8_MAIZE</name>
<dbReference type="SUPFAM" id="SSF56112">
    <property type="entry name" value="Protein kinase-like (PK-like)"/>
    <property type="match status" value="1"/>
</dbReference>
<evidence type="ECO:0000256" key="12">
    <source>
        <dbReference type="ARBA" id="ARBA00047899"/>
    </source>
</evidence>
<dbReference type="PANTHER" id="PTHR24356:SF1">
    <property type="entry name" value="SERINE_THREONINE-PROTEIN KINASE GREATWALL"/>
    <property type="match status" value="1"/>
</dbReference>
<organism evidence="15">
    <name type="scientific">Zea mays</name>
    <name type="common">Maize</name>
    <dbReference type="NCBI Taxonomy" id="4577"/>
    <lineage>
        <taxon>Eukaryota</taxon>
        <taxon>Viridiplantae</taxon>
        <taxon>Streptophyta</taxon>
        <taxon>Embryophyta</taxon>
        <taxon>Tracheophyta</taxon>
        <taxon>Spermatophyta</taxon>
        <taxon>Magnoliopsida</taxon>
        <taxon>Liliopsida</taxon>
        <taxon>Poales</taxon>
        <taxon>Poaceae</taxon>
        <taxon>PACMAD clade</taxon>
        <taxon>Panicoideae</taxon>
        <taxon>Andropogonodae</taxon>
        <taxon>Andropogoneae</taxon>
        <taxon>Tripsacinae</taxon>
        <taxon>Zea</taxon>
    </lineage>
</organism>
<evidence type="ECO:0000256" key="2">
    <source>
        <dbReference type="ARBA" id="ARBA00012513"/>
    </source>
</evidence>
<dbReference type="PANTHER" id="PTHR24356">
    <property type="entry name" value="SERINE/THREONINE-PROTEIN KINASE"/>
    <property type="match status" value="1"/>
</dbReference>
<accession>A0A1D6L1T8</accession>
<dbReference type="FunFam" id="3.30.200.20:FF:000147">
    <property type="entry name" value="probable serine/threonine protein kinase IREH1"/>
    <property type="match status" value="1"/>
</dbReference>
<dbReference type="Gene3D" id="3.30.200.20">
    <property type="entry name" value="Phosphorylase Kinase, domain 1"/>
    <property type="match status" value="1"/>
</dbReference>
<feature type="non-terminal residue" evidence="15">
    <location>
        <position position="468"/>
    </location>
</feature>
<reference evidence="15" key="1">
    <citation type="submission" date="2015-12" db="EMBL/GenBank/DDBJ databases">
        <title>Update maize B73 reference genome by single molecule sequencing technologies.</title>
        <authorList>
            <consortium name="Maize Genome Sequencing Project"/>
            <person name="Ware D."/>
        </authorList>
    </citation>
    <scope>NUCLEOTIDE SEQUENCE [LARGE SCALE GENOMIC DNA]</scope>
    <source>
        <tissue evidence="15">Seedling</tissue>
    </source>
</reference>
<dbReference type="PROSITE" id="PS50011">
    <property type="entry name" value="PROTEIN_KINASE_DOM"/>
    <property type="match status" value="1"/>
</dbReference>
<evidence type="ECO:0000256" key="8">
    <source>
        <dbReference type="ARBA" id="ARBA00022771"/>
    </source>
</evidence>
<dbReference type="InterPro" id="IPR011009">
    <property type="entry name" value="Kinase-like_dom_sf"/>
</dbReference>
<evidence type="ECO:0000256" key="6">
    <source>
        <dbReference type="ARBA" id="ARBA00022723"/>
    </source>
</evidence>
<dbReference type="InterPro" id="IPR050236">
    <property type="entry name" value="Ser_Thr_kinase_AGC"/>
</dbReference>
<proteinExistence type="inferred from homology"/>
<evidence type="ECO:0000256" key="10">
    <source>
        <dbReference type="ARBA" id="ARBA00022833"/>
    </source>
</evidence>
<keyword evidence="11" id="KW-0067">ATP-binding</keyword>
<evidence type="ECO:0000256" key="3">
    <source>
        <dbReference type="ARBA" id="ARBA00022527"/>
    </source>
</evidence>
<keyword evidence="3 15" id="KW-0723">Serine/threonine-protein kinase</keyword>
<evidence type="ECO:0000256" key="5">
    <source>
        <dbReference type="ARBA" id="ARBA00022679"/>
    </source>
</evidence>
<keyword evidence="5" id="KW-0808">Transferase</keyword>